<evidence type="ECO:0000313" key="1">
    <source>
        <dbReference type="EMBL" id="CAG6753139.1"/>
    </source>
</evidence>
<name>A0A8D8ZSJ6_9HEMI</name>
<proteinExistence type="predicted"/>
<organism evidence="1">
    <name type="scientific">Cacopsylla melanoneura</name>
    <dbReference type="NCBI Taxonomy" id="428564"/>
    <lineage>
        <taxon>Eukaryota</taxon>
        <taxon>Metazoa</taxon>
        <taxon>Ecdysozoa</taxon>
        <taxon>Arthropoda</taxon>
        <taxon>Hexapoda</taxon>
        <taxon>Insecta</taxon>
        <taxon>Pterygota</taxon>
        <taxon>Neoptera</taxon>
        <taxon>Paraneoptera</taxon>
        <taxon>Hemiptera</taxon>
        <taxon>Sternorrhyncha</taxon>
        <taxon>Psylloidea</taxon>
        <taxon>Psyllidae</taxon>
        <taxon>Psyllinae</taxon>
        <taxon>Cacopsylla</taxon>
    </lineage>
</organism>
<protein>
    <submittedName>
        <fullName evidence="1">Uncharacterized protein</fullName>
    </submittedName>
</protein>
<reference evidence="1" key="1">
    <citation type="submission" date="2021-05" db="EMBL/GenBank/DDBJ databases">
        <authorList>
            <person name="Alioto T."/>
            <person name="Alioto T."/>
            <person name="Gomez Garrido J."/>
        </authorList>
    </citation>
    <scope>NUCLEOTIDE SEQUENCE</scope>
</reference>
<accession>A0A8D8ZSJ6</accession>
<sequence>MLTTLEKWSFLYFSSRICLKKSLTDPQTTGTHLPSTTHISHVSPTSIYLELLFSKLAEIGEHQIKRQLIVRIRKPDTINKQKSDQERSGGYYKIYYSYIYCMAYCLSLDCHSS</sequence>
<dbReference type="AlphaFoldDB" id="A0A8D8ZSJ6"/>
<dbReference type="EMBL" id="HBUF01535462">
    <property type="protein sequence ID" value="CAG6753139.1"/>
    <property type="molecule type" value="Transcribed_RNA"/>
</dbReference>